<keyword evidence="3" id="KW-1185">Reference proteome</keyword>
<name>A0A255ZPN6_9FLAO</name>
<proteinExistence type="inferred from homology"/>
<reference evidence="2 3" key="1">
    <citation type="submission" date="2017-07" db="EMBL/GenBank/DDBJ databases">
        <title>Flavobacterium cyanobacteriorum sp. nov., isolated from cyanobacterial aggregates in a eutrophic lake.</title>
        <authorList>
            <person name="Cai H."/>
        </authorList>
    </citation>
    <scope>NUCLEOTIDE SEQUENCE [LARGE SCALE GENOMIC DNA]</scope>
    <source>
        <strain evidence="2 3">TH167</strain>
    </source>
</reference>
<dbReference type="AlphaFoldDB" id="A0A255ZPN6"/>
<dbReference type="Proteomes" id="UP000216035">
    <property type="component" value="Unassembled WGS sequence"/>
</dbReference>
<dbReference type="PANTHER" id="PTHR34068:SF1">
    <property type="entry name" value="UPF0145 PROTEIN YBJQ"/>
    <property type="match status" value="1"/>
</dbReference>
<protein>
    <submittedName>
        <fullName evidence="2">Uncharacterized protein</fullName>
    </submittedName>
</protein>
<organism evidence="2 3">
    <name type="scientific">Flavobacterium aurantiibacter</name>
    <dbReference type="NCBI Taxonomy" id="2023067"/>
    <lineage>
        <taxon>Bacteria</taxon>
        <taxon>Pseudomonadati</taxon>
        <taxon>Bacteroidota</taxon>
        <taxon>Flavobacteriia</taxon>
        <taxon>Flavobacteriales</taxon>
        <taxon>Flavobacteriaceae</taxon>
        <taxon>Flavobacterium</taxon>
    </lineage>
</organism>
<accession>A0A255ZPN6</accession>
<comment type="similarity">
    <text evidence="1">Belongs to the UPF0145 family.</text>
</comment>
<dbReference type="EMBL" id="NOXX01000205">
    <property type="protein sequence ID" value="OYQ43381.1"/>
    <property type="molecule type" value="Genomic_DNA"/>
</dbReference>
<evidence type="ECO:0000313" key="2">
    <source>
        <dbReference type="EMBL" id="OYQ43381.1"/>
    </source>
</evidence>
<dbReference type="Gene3D" id="3.30.110.70">
    <property type="entry name" value="Hypothetical protein apc22750. Chain B"/>
    <property type="match status" value="1"/>
</dbReference>
<dbReference type="PANTHER" id="PTHR34068">
    <property type="entry name" value="UPF0145 PROTEIN YBJQ"/>
    <property type="match status" value="1"/>
</dbReference>
<dbReference type="Pfam" id="PF01906">
    <property type="entry name" value="YbjQ_1"/>
    <property type="match status" value="1"/>
</dbReference>
<gene>
    <name evidence="2" type="ORF">CHX27_10305</name>
</gene>
<comment type="caution">
    <text evidence="2">The sequence shown here is derived from an EMBL/GenBank/DDBJ whole genome shotgun (WGS) entry which is preliminary data.</text>
</comment>
<dbReference type="InterPro" id="IPR002765">
    <property type="entry name" value="UPF0145_YbjQ-like"/>
</dbReference>
<evidence type="ECO:0000313" key="3">
    <source>
        <dbReference type="Proteomes" id="UP000216035"/>
    </source>
</evidence>
<dbReference type="InterPro" id="IPR035439">
    <property type="entry name" value="UPF0145_dom_sf"/>
</dbReference>
<evidence type="ECO:0000256" key="1">
    <source>
        <dbReference type="ARBA" id="ARBA00010751"/>
    </source>
</evidence>
<dbReference type="SUPFAM" id="SSF117782">
    <property type="entry name" value="YbjQ-like"/>
    <property type="match status" value="1"/>
</dbReference>
<sequence length="365" mass="41365">MLSNEVLVVTTSNIAPLEISKYVKPISAHIVVGTNFFSDFLGGLTDVFGGKSATYQKKLAGLYNEAIVVLQNRAKEAGANCIVGLSIDVDEISGKGKSMFMITAIGTAVVIEKQKSATVSESERTYSSEFLSYDFIQTKIKEKQFLEKAEAGSLTFDDETWDFIISNKIEKMFPYIIAHYSDVIGNKSTMPEAFTKFDLNFQSFVNCLDEEKRHILIYQAIQANYSQNLKNYLVSVIKKLSLFNFKNVQDLLKSEDFKIQKIGLRVAICDKPFYNRSDIDEFELLKMLIEKSFLPRGEISVKKQLLTSKEKEVWNCECGNKNNEIDDYCSSCNLDIYGFYQSETKPNNALRLIDEKIAVICTFIK</sequence>